<evidence type="ECO:0000313" key="1">
    <source>
        <dbReference type="EMBL" id="KAH7387955.1"/>
    </source>
</evidence>
<name>A0A8T2T2W5_CERRI</name>
<keyword evidence="2" id="KW-1185">Reference proteome</keyword>
<organism evidence="1 2">
    <name type="scientific">Ceratopteris richardii</name>
    <name type="common">Triangle waterfern</name>
    <dbReference type="NCBI Taxonomy" id="49495"/>
    <lineage>
        <taxon>Eukaryota</taxon>
        <taxon>Viridiplantae</taxon>
        <taxon>Streptophyta</taxon>
        <taxon>Embryophyta</taxon>
        <taxon>Tracheophyta</taxon>
        <taxon>Polypodiopsida</taxon>
        <taxon>Polypodiidae</taxon>
        <taxon>Polypodiales</taxon>
        <taxon>Pteridineae</taxon>
        <taxon>Pteridaceae</taxon>
        <taxon>Parkerioideae</taxon>
        <taxon>Ceratopteris</taxon>
    </lineage>
</organism>
<proteinExistence type="predicted"/>
<sequence>MQCSWEGVASSSISCACWLQSNQFAASDGHHGATTQCRIAHEDSAIFVLLIEVPHVRQCLGCHAKKAQACVAAVGVFQTGVAKEKRVATERHRKEGPLMLQTSSSFQGNGHCYVNSVRPPWPHFRFIAN</sequence>
<protein>
    <submittedName>
        <fullName evidence="1">Uncharacterized protein</fullName>
    </submittedName>
</protein>
<evidence type="ECO:0000313" key="2">
    <source>
        <dbReference type="Proteomes" id="UP000825935"/>
    </source>
</evidence>
<reference evidence="1" key="1">
    <citation type="submission" date="2021-08" db="EMBL/GenBank/DDBJ databases">
        <title>WGS assembly of Ceratopteris richardii.</title>
        <authorList>
            <person name="Marchant D.B."/>
            <person name="Chen G."/>
            <person name="Jenkins J."/>
            <person name="Shu S."/>
            <person name="Leebens-Mack J."/>
            <person name="Grimwood J."/>
            <person name="Schmutz J."/>
            <person name="Soltis P."/>
            <person name="Soltis D."/>
            <person name="Chen Z.-H."/>
        </authorList>
    </citation>
    <scope>NUCLEOTIDE SEQUENCE</scope>
    <source>
        <strain evidence="1">Whitten #5841</strain>
        <tissue evidence="1">Leaf</tissue>
    </source>
</reference>
<gene>
    <name evidence="1" type="ORF">KP509_16G050400</name>
</gene>
<comment type="caution">
    <text evidence="1">The sequence shown here is derived from an EMBL/GenBank/DDBJ whole genome shotgun (WGS) entry which is preliminary data.</text>
</comment>
<dbReference type="Proteomes" id="UP000825935">
    <property type="component" value="Chromosome 16"/>
</dbReference>
<dbReference type="EMBL" id="CM035421">
    <property type="protein sequence ID" value="KAH7387955.1"/>
    <property type="molecule type" value="Genomic_DNA"/>
</dbReference>
<accession>A0A8T2T2W5</accession>
<dbReference type="AlphaFoldDB" id="A0A8T2T2W5"/>